<proteinExistence type="predicted"/>
<keyword evidence="2" id="KW-1185">Reference proteome</keyword>
<evidence type="ECO:0000313" key="2">
    <source>
        <dbReference type="Proteomes" id="UP001234297"/>
    </source>
</evidence>
<evidence type="ECO:0000313" key="1">
    <source>
        <dbReference type="EMBL" id="KAJ8623322.1"/>
    </source>
</evidence>
<accession>A0ACC2KQA1</accession>
<name>A0ACC2KQA1_PERAE</name>
<gene>
    <name evidence="1" type="ORF">MRB53_031851</name>
</gene>
<sequence length="162" mass="19094">MAKSMTALASSAWNLLRLALYWAQKGGIFTGRLMTDVLRNYLKNPHSNPHNSIYYGVKEFPFDDTPCLTPRVIVRILHDEDEKSLYRRSLEEDYEGGGDRLNDDKEKGSRKQQGEDGIDSKAEEFIERFYEQIKLQRQVSYLQYMEMLQRRHHLNEPNELSY</sequence>
<protein>
    <submittedName>
        <fullName evidence="1">Uncharacterized protein</fullName>
    </submittedName>
</protein>
<reference evidence="1 2" key="1">
    <citation type="journal article" date="2022" name="Hortic Res">
        <title>A haplotype resolved chromosomal level avocado genome allows analysis of novel avocado genes.</title>
        <authorList>
            <person name="Nath O."/>
            <person name="Fletcher S.J."/>
            <person name="Hayward A."/>
            <person name="Shaw L.M."/>
            <person name="Masouleh A.K."/>
            <person name="Furtado A."/>
            <person name="Henry R.J."/>
            <person name="Mitter N."/>
        </authorList>
    </citation>
    <scope>NUCLEOTIDE SEQUENCE [LARGE SCALE GENOMIC DNA]</scope>
    <source>
        <strain evidence="2">cv. Hass</strain>
    </source>
</reference>
<dbReference type="EMBL" id="CM056818">
    <property type="protein sequence ID" value="KAJ8623322.1"/>
    <property type="molecule type" value="Genomic_DNA"/>
</dbReference>
<comment type="caution">
    <text evidence="1">The sequence shown here is derived from an EMBL/GenBank/DDBJ whole genome shotgun (WGS) entry which is preliminary data.</text>
</comment>
<organism evidence="1 2">
    <name type="scientific">Persea americana</name>
    <name type="common">Avocado</name>
    <dbReference type="NCBI Taxonomy" id="3435"/>
    <lineage>
        <taxon>Eukaryota</taxon>
        <taxon>Viridiplantae</taxon>
        <taxon>Streptophyta</taxon>
        <taxon>Embryophyta</taxon>
        <taxon>Tracheophyta</taxon>
        <taxon>Spermatophyta</taxon>
        <taxon>Magnoliopsida</taxon>
        <taxon>Magnoliidae</taxon>
        <taxon>Laurales</taxon>
        <taxon>Lauraceae</taxon>
        <taxon>Persea</taxon>
    </lineage>
</organism>
<dbReference type="Proteomes" id="UP001234297">
    <property type="component" value="Chromosome 10"/>
</dbReference>